<accession>A0A6A6ZQU4</accession>
<protein>
    <recommendedName>
        <fullName evidence="3">Altered inheritance of mitochondria protein 9, mitochondrial</fullName>
    </recommendedName>
    <alternativeName>
        <fullName evidence="6">Found in mitochondrial proteome protein 29</fullName>
    </alternativeName>
</protein>
<dbReference type="AlphaFoldDB" id="A0A6A6ZQU4"/>
<dbReference type="GO" id="GO:0016740">
    <property type="term" value="F:transferase activity"/>
    <property type="evidence" value="ECO:0007669"/>
    <property type="project" value="UniProtKB-KW"/>
</dbReference>
<comment type="similarity">
    <text evidence="2">Belongs to the AIM9 family.</text>
</comment>
<reference evidence="7" key="1">
    <citation type="journal article" date="2020" name="Stud. Mycol.">
        <title>101 Dothideomycetes genomes: a test case for predicting lifestyles and emergence of pathogens.</title>
        <authorList>
            <person name="Haridas S."/>
            <person name="Albert R."/>
            <person name="Binder M."/>
            <person name="Bloem J."/>
            <person name="Labutti K."/>
            <person name="Salamov A."/>
            <person name="Andreopoulos B."/>
            <person name="Baker S."/>
            <person name="Barry K."/>
            <person name="Bills G."/>
            <person name="Bluhm B."/>
            <person name="Cannon C."/>
            <person name="Castanera R."/>
            <person name="Culley D."/>
            <person name="Daum C."/>
            <person name="Ezra D."/>
            <person name="Gonzalez J."/>
            <person name="Henrissat B."/>
            <person name="Kuo A."/>
            <person name="Liang C."/>
            <person name="Lipzen A."/>
            <person name="Lutzoni F."/>
            <person name="Magnuson J."/>
            <person name="Mondo S."/>
            <person name="Nolan M."/>
            <person name="Ohm R."/>
            <person name="Pangilinan J."/>
            <person name="Park H.-J."/>
            <person name="Ramirez L."/>
            <person name="Alfaro M."/>
            <person name="Sun H."/>
            <person name="Tritt A."/>
            <person name="Yoshinaga Y."/>
            <person name="Zwiers L.-H."/>
            <person name="Turgeon B."/>
            <person name="Goodwin S."/>
            <person name="Spatafora J."/>
            <person name="Crous P."/>
            <person name="Grigoriev I."/>
        </authorList>
    </citation>
    <scope>NUCLEOTIDE SEQUENCE</scope>
    <source>
        <strain evidence="7">CBS 113818</strain>
    </source>
</reference>
<keyword evidence="8" id="KW-1185">Reference proteome</keyword>
<dbReference type="InterPro" id="IPR051035">
    <property type="entry name" value="Mito_inheritance_9"/>
</dbReference>
<keyword evidence="7" id="KW-0808">Transferase</keyword>
<evidence type="ECO:0000313" key="7">
    <source>
        <dbReference type="EMBL" id="KAF2822687.1"/>
    </source>
</evidence>
<keyword evidence="5" id="KW-0496">Mitochondrion</keyword>
<dbReference type="EMBL" id="MU006234">
    <property type="protein sequence ID" value="KAF2822687.1"/>
    <property type="molecule type" value="Genomic_DNA"/>
</dbReference>
<evidence type="ECO:0000256" key="3">
    <source>
        <dbReference type="ARBA" id="ARBA00016197"/>
    </source>
</evidence>
<evidence type="ECO:0000256" key="5">
    <source>
        <dbReference type="ARBA" id="ARBA00023128"/>
    </source>
</evidence>
<gene>
    <name evidence="7" type="ORF">CC86DRAFT_423948</name>
</gene>
<dbReference type="PANTHER" id="PTHR36091">
    <property type="entry name" value="ALTERED INHERITANCE OF MITOCHONDRIA PROTEIN 9, MITOCHONDRIAL"/>
    <property type="match status" value="1"/>
</dbReference>
<proteinExistence type="inferred from homology"/>
<evidence type="ECO:0000256" key="1">
    <source>
        <dbReference type="ARBA" id="ARBA00004173"/>
    </source>
</evidence>
<dbReference type="InterPro" id="IPR011009">
    <property type="entry name" value="Kinase-like_dom_sf"/>
</dbReference>
<organism evidence="7 8">
    <name type="scientific">Ophiobolus disseminans</name>
    <dbReference type="NCBI Taxonomy" id="1469910"/>
    <lineage>
        <taxon>Eukaryota</taxon>
        <taxon>Fungi</taxon>
        <taxon>Dikarya</taxon>
        <taxon>Ascomycota</taxon>
        <taxon>Pezizomycotina</taxon>
        <taxon>Dothideomycetes</taxon>
        <taxon>Pleosporomycetidae</taxon>
        <taxon>Pleosporales</taxon>
        <taxon>Pleosporineae</taxon>
        <taxon>Phaeosphaeriaceae</taxon>
        <taxon>Ophiobolus</taxon>
    </lineage>
</organism>
<sequence>MSTASMRAPPIATDWNSHDDLFREAKFVLNELASVAANSVGATRCIDIVKFSDGLFNKAFLMSMDNGQEIVAKVLNPNAGMAHFTTASEVGTMDFVKLWRARRVLDTPVPRVHTWNSHAQSHPVGAEFIIMEKTEGVPLSLVWDKIELDQRLNVLLDLVSIQKRWLSVSFSHYGGLYYAKDVQPSPGFHYVKDRKVINDPVFASIPAPGREVHYLKSIGTRETKATRELSLPKQMTMFYGPKLYRPDAQAKLTALGQYQNIVDALIPHNTPINDPYLWHNDLHRNNIFSCDVMPLFSHDPDPGLLHWSSGPEPMNLDLPPKPKLSGLSAEEQDAAMREYSHVFMFIAWRKLVQFWNTLPAGLINLASRMFEYGEAHFQSGLVDLKHTWKGLPAGAGNTPFPFEFSDREVDVIKANGEYAVNGVRLKDKVKENMGHLWPSSGSIPHELYDECRATLQEVKEFLIKGLADNEEERAEI</sequence>
<dbReference type="SUPFAM" id="SSF56112">
    <property type="entry name" value="Protein kinase-like (PK-like)"/>
    <property type="match status" value="1"/>
</dbReference>
<dbReference type="Proteomes" id="UP000799424">
    <property type="component" value="Unassembled WGS sequence"/>
</dbReference>
<dbReference type="GO" id="GO:0005739">
    <property type="term" value="C:mitochondrion"/>
    <property type="evidence" value="ECO:0007669"/>
    <property type="project" value="UniProtKB-SubCell"/>
</dbReference>
<dbReference type="OrthoDB" id="2831558at2759"/>
<dbReference type="PANTHER" id="PTHR36091:SF1">
    <property type="entry name" value="ALTERED INHERITANCE OF MITOCHONDRIA PROTEIN 9, MITOCHONDRIAL"/>
    <property type="match status" value="1"/>
</dbReference>
<evidence type="ECO:0000256" key="6">
    <source>
        <dbReference type="ARBA" id="ARBA00031849"/>
    </source>
</evidence>
<keyword evidence="4" id="KW-0809">Transit peptide</keyword>
<name>A0A6A6ZQU4_9PLEO</name>
<comment type="subcellular location">
    <subcellularLocation>
        <location evidence="1">Mitochondrion</location>
    </subcellularLocation>
</comment>
<evidence type="ECO:0000256" key="4">
    <source>
        <dbReference type="ARBA" id="ARBA00022946"/>
    </source>
</evidence>
<evidence type="ECO:0000313" key="8">
    <source>
        <dbReference type="Proteomes" id="UP000799424"/>
    </source>
</evidence>
<evidence type="ECO:0000256" key="2">
    <source>
        <dbReference type="ARBA" id="ARBA00005543"/>
    </source>
</evidence>